<dbReference type="InterPro" id="IPR029063">
    <property type="entry name" value="SAM-dependent_MTases_sf"/>
</dbReference>
<gene>
    <name evidence="1" type="ORF">AKSOIL_0335</name>
</gene>
<dbReference type="SUPFAM" id="SSF53335">
    <property type="entry name" value="S-adenosyl-L-methionine-dependent methyltransferases"/>
    <property type="match status" value="1"/>
</dbReference>
<dbReference type="EMBL" id="HM537013">
    <property type="protein sequence ID" value="ADI87843.1"/>
    <property type="molecule type" value="Genomic_DNA"/>
</dbReference>
<dbReference type="AlphaFoldDB" id="D9MX66"/>
<proteinExistence type="predicted"/>
<protein>
    <submittedName>
        <fullName evidence="1">Uncharacterized protein</fullName>
    </submittedName>
</protein>
<evidence type="ECO:0000313" key="1">
    <source>
        <dbReference type="EMBL" id="ADI87843.1"/>
    </source>
</evidence>
<accession>D9MX66</accession>
<dbReference type="Gene3D" id="3.40.50.150">
    <property type="entry name" value="Vaccinia Virus protein VP39"/>
    <property type="match status" value="1"/>
</dbReference>
<reference evidence="1" key="1">
    <citation type="journal article" date="2010" name="Appl. Environ. Microbiol.">
        <title>Novel florfenicol and chloramphenicol resistance gene discovered in Alaskan soil by using functional metagenomics.</title>
        <authorList>
            <person name="Lang K.S."/>
            <person name="Anderson J.M."/>
            <person name="Schwarz S."/>
            <person name="Williamson L."/>
            <person name="Handelsman J."/>
            <person name="Singer R.S."/>
        </authorList>
    </citation>
    <scope>NUCLEOTIDE SEQUENCE</scope>
</reference>
<name>D9MX66_9BACT</name>
<dbReference type="PANTHER" id="PTHR43042:SF2">
    <property type="entry name" value="SAM-DEPENDENT METHYLTRANSFERASE"/>
    <property type="match status" value="1"/>
</dbReference>
<dbReference type="PANTHER" id="PTHR43042">
    <property type="entry name" value="SAM-DEPENDENT METHYLTRANSFERASE"/>
    <property type="match status" value="1"/>
</dbReference>
<organism evidence="1">
    <name type="scientific">uncultured bacterium Ak20-3</name>
    <dbReference type="NCBI Taxonomy" id="798570"/>
    <lineage>
        <taxon>Bacteria</taxon>
        <taxon>environmental samples</taxon>
    </lineage>
</organism>
<sequence>MTLQLAKEGAHLVHLDASKKSVDWARENAQAAGLEKEPVRWIVDDVRKFVSKEMRRGSRYEGIILDPPSYGRGTKKEVWKIEDDLGALLSELAQLRSDNFSFLFLTCHTPGITGLALQNLLGAIFKGEGSLHSGELALTEQKGSRKLPSGSFCLWLRGKD</sequence>